<name>A0A3G2R7N8_9FIRM</name>
<comment type="subcellular location">
    <subcellularLocation>
        <location evidence="1">Cell membrane</location>
        <topology evidence="1">Multi-pass membrane protein</topology>
    </subcellularLocation>
</comment>
<evidence type="ECO:0000259" key="8">
    <source>
        <dbReference type="Pfam" id="PF02706"/>
    </source>
</evidence>
<evidence type="ECO:0000256" key="3">
    <source>
        <dbReference type="ARBA" id="ARBA00022475"/>
    </source>
</evidence>
<keyword evidence="4 7" id="KW-0812">Transmembrane</keyword>
<dbReference type="AlphaFoldDB" id="A0A3G2R7N8"/>
<dbReference type="PANTHER" id="PTHR32309:SF13">
    <property type="entry name" value="FERRIC ENTEROBACTIN TRANSPORT PROTEIN FEPE"/>
    <property type="match status" value="1"/>
</dbReference>
<organism evidence="9 10">
    <name type="scientific">Biomaibacter acetigenes</name>
    <dbReference type="NCBI Taxonomy" id="2316383"/>
    <lineage>
        <taxon>Bacteria</taxon>
        <taxon>Bacillati</taxon>
        <taxon>Bacillota</taxon>
        <taxon>Clostridia</taxon>
        <taxon>Thermosediminibacterales</taxon>
        <taxon>Tepidanaerobacteraceae</taxon>
        <taxon>Biomaibacter</taxon>
    </lineage>
</organism>
<keyword evidence="6 7" id="KW-0472">Membrane</keyword>
<evidence type="ECO:0000256" key="7">
    <source>
        <dbReference type="SAM" id="Phobius"/>
    </source>
</evidence>
<dbReference type="RefSeq" id="WP_122015266.1">
    <property type="nucleotide sequence ID" value="NZ_CP033169.1"/>
</dbReference>
<dbReference type="EMBL" id="CP033169">
    <property type="protein sequence ID" value="AYO31451.1"/>
    <property type="molecule type" value="Genomic_DNA"/>
</dbReference>
<evidence type="ECO:0000313" key="9">
    <source>
        <dbReference type="EMBL" id="AYO31451.1"/>
    </source>
</evidence>
<dbReference type="Proteomes" id="UP000280960">
    <property type="component" value="Chromosome"/>
</dbReference>
<dbReference type="InterPro" id="IPR050445">
    <property type="entry name" value="Bact_polysacc_biosynth/exp"/>
</dbReference>
<comment type="similarity">
    <text evidence="2">Belongs to the CpsC/CapA family.</text>
</comment>
<keyword evidence="3" id="KW-1003">Cell membrane</keyword>
<evidence type="ECO:0000256" key="4">
    <source>
        <dbReference type="ARBA" id="ARBA00022692"/>
    </source>
</evidence>
<protein>
    <recommendedName>
        <fullName evidence="8">Polysaccharide chain length determinant N-terminal domain-containing protein</fullName>
    </recommendedName>
</protein>
<dbReference type="Pfam" id="PF02706">
    <property type="entry name" value="Wzz"/>
    <property type="match status" value="1"/>
</dbReference>
<feature type="transmembrane region" description="Helical" evidence="7">
    <location>
        <begin position="20"/>
        <end position="40"/>
    </location>
</feature>
<dbReference type="GO" id="GO:0004713">
    <property type="term" value="F:protein tyrosine kinase activity"/>
    <property type="evidence" value="ECO:0007669"/>
    <property type="project" value="TreeGrafter"/>
</dbReference>
<keyword evidence="10" id="KW-1185">Reference proteome</keyword>
<gene>
    <name evidence="9" type="ORF">D2962_13355</name>
</gene>
<dbReference type="GO" id="GO:0005886">
    <property type="term" value="C:plasma membrane"/>
    <property type="evidence" value="ECO:0007669"/>
    <property type="project" value="UniProtKB-SubCell"/>
</dbReference>
<feature type="domain" description="Polysaccharide chain length determinant N-terminal" evidence="8">
    <location>
        <begin position="3"/>
        <end position="67"/>
    </location>
</feature>
<dbReference type="InterPro" id="IPR003856">
    <property type="entry name" value="LPS_length_determ_N"/>
</dbReference>
<evidence type="ECO:0000256" key="6">
    <source>
        <dbReference type="ARBA" id="ARBA00023136"/>
    </source>
</evidence>
<keyword evidence="5 7" id="KW-1133">Transmembrane helix</keyword>
<evidence type="ECO:0000256" key="2">
    <source>
        <dbReference type="ARBA" id="ARBA00006683"/>
    </source>
</evidence>
<reference evidence="9 10" key="1">
    <citation type="submission" date="2018-10" db="EMBL/GenBank/DDBJ databases">
        <authorList>
            <person name="Zhang X."/>
        </authorList>
    </citation>
    <scope>NUCLEOTIDE SEQUENCE [LARGE SCALE GENOMIC DNA]</scope>
    <source>
        <strain evidence="9 10">SK-G1</strain>
    </source>
</reference>
<sequence>MEEEISLRELIEVLLRGKWIIAAITIIAMLVSGIFSFFIISPTYEARTTLMVSPLVPKNPPPTQESAYNTLLSYLSQYPQMTLETYRVQVTNPIY</sequence>
<evidence type="ECO:0000256" key="5">
    <source>
        <dbReference type="ARBA" id="ARBA00022989"/>
    </source>
</evidence>
<accession>A0A3G2R7N8</accession>
<evidence type="ECO:0000256" key="1">
    <source>
        <dbReference type="ARBA" id="ARBA00004651"/>
    </source>
</evidence>
<dbReference type="KEGG" id="bacg:D2962_13355"/>
<proteinExistence type="inferred from homology"/>
<dbReference type="PANTHER" id="PTHR32309">
    <property type="entry name" value="TYROSINE-PROTEIN KINASE"/>
    <property type="match status" value="1"/>
</dbReference>
<evidence type="ECO:0000313" key="10">
    <source>
        <dbReference type="Proteomes" id="UP000280960"/>
    </source>
</evidence>